<dbReference type="PANTHER" id="PTHR31257">
    <property type="entry name" value="RICIN B-LIKE LECTIN EULS3"/>
    <property type="match status" value="1"/>
</dbReference>
<gene>
    <name evidence="2" type="ORF">SELMODRAFT_419240</name>
</gene>
<proteinExistence type="predicted"/>
<dbReference type="Proteomes" id="UP000001514">
    <property type="component" value="Unassembled WGS sequence"/>
</dbReference>
<feature type="signal peptide" evidence="1">
    <location>
        <begin position="1"/>
        <end position="17"/>
    </location>
</feature>
<dbReference type="HOGENOM" id="CLU_1597287_0_0_1"/>
<evidence type="ECO:0000313" key="3">
    <source>
        <dbReference type="Proteomes" id="UP000001514"/>
    </source>
</evidence>
<dbReference type="InterPro" id="IPR035992">
    <property type="entry name" value="Ricin_B-like_lectins"/>
</dbReference>
<dbReference type="Gene3D" id="2.80.10.50">
    <property type="match status" value="1"/>
</dbReference>
<dbReference type="EMBL" id="GL377606">
    <property type="protein sequence ID" value="EFJ19496.1"/>
    <property type="molecule type" value="Genomic_DNA"/>
</dbReference>
<dbReference type="KEGG" id="smo:SELMODRAFT_419240"/>
<evidence type="ECO:0000313" key="2">
    <source>
        <dbReference type="EMBL" id="EFJ19496.1"/>
    </source>
</evidence>
<feature type="chain" id="PRO_5003122488" description="Ricin B lectin domain-containing protein" evidence="1">
    <location>
        <begin position="18"/>
        <end position="170"/>
    </location>
</feature>
<organism evidence="3">
    <name type="scientific">Selaginella moellendorffii</name>
    <name type="common">Spikemoss</name>
    <dbReference type="NCBI Taxonomy" id="88036"/>
    <lineage>
        <taxon>Eukaryota</taxon>
        <taxon>Viridiplantae</taxon>
        <taxon>Streptophyta</taxon>
        <taxon>Embryophyta</taxon>
        <taxon>Tracheophyta</taxon>
        <taxon>Lycopodiopsida</taxon>
        <taxon>Selaginellales</taxon>
        <taxon>Selaginellaceae</taxon>
        <taxon>Selaginella</taxon>
    </lineage>
</organism>
<protein>
    <recommendedName>
        <fullName evidence="4">Ricin B lectin domain-containing protein</fullName>
    </recommendedName>
</protein>
<dbReference type="SUPFAM" id="SSF50370">
    <property type="entry name" value="Ricin B-like lectins"/>
    <property type="match status" value="1"/>
</dbReference>
<dbReference type="InParanoid" id="D8S8A6"/>
<name>D8S8A6_SELML</name>
<keyword evidence="1" id="KW-0732">Signal</keyword>
<dbReference type="InterPro" id="IPR040249">
    <property type="entry name" value="Ricin_B-like_lectin_EULS3-like"/>
</dbReference>
<keyword evidence="3" id="KW-1185">Reference proteome</keyword>
<evidence type="ECO:0000256" key="1">
    <source>
        <dbReference type="SAM" id="SignalP"/>
    </source>
</evidence>
<dbReference type="AlphaFoldDB" id="D8S8A6"/>
<dbReference type="PANTHER" id="PTHR31257:SF2">
    <property type="entry name" value="RICIN B-LIKE LECTIN EULS3"/>
    <property type="match status" value="1"/>
</dbReference>
<reference evidence="2 3" key="1">
    <citation type="journal article" date="2011" name="Science">
        <title>The Selaginella genome identifies genetic changes associated with the evolution of vascular plants.</title>
        <authorList>
            <person name="Banks J.A."/>
            <person name="Nishiyama T."/>
            <person name="Hasebe M."/>
            <person name="Bowman J.L."/>
            <person name="Gribskov M."/>
            <person name="dePamphilis C."/>
            <person name="Albert V.A."/>
            <person name="Aono N."/>
            <person name="Aoyama T."/>
            <person name="Ambrose B.A."/>
            <person name="Ashton N.W."/>
            <person name="Axtell M.J."/>
            <person name="Barker E."/>
            <person name="Barker M.S."/>
            <person name="Bennetzen J.L."/>
            <person name="Bonawitz N.D."/>
            <person name="Chapple C."/>
            <person name="Cheng C."/>
            <person name="Correa L.G."/>
            <person name="Dacre M."/>
            <person name="DeBarry J."/>
            <person name="Dreyer I."/>
            <person name="Elias M."/>
            <person name="Engstrom E.M."/>
            <person name="Estelle M."/>
            <person name="Feng L."/>
            <person name="Finet C."/>
            <person name="Floyd S.K."/>
            <person name="Frommer W.B."/>
            <person name="Fujita T."/>
            <person name="Gramzow L."/>
            <person name="Gutensohn M."/>
            <person name="Harholt J."/>
            <person name="Hattori M."/>
            <person name="Heyl A."/>
            <person name="Hirai T."/>
            <person name="Hiwatashi Y."/>
            <person name="Ishikawa M."/>
            <person name="Iwata M."/>
            <person name="Karol K.G."/>
            <person name="Koehler B."/>
            <person name="Kolukisaoglu U."/>
            <person name="Kubo M."/>
            <person name="Kurata T."/>
            <person name="Lalonde S."/>
            <person name="Li K."/>
            <person name="Li Y."/>
            <person name="Litt A."/>
            <person name="Lyons E."/>
            <person name="Manning G."/>
            <person name="Maruyama T."/>
            <person name="Michael T.P."/>
            <person name="Mikami K."/>
            <person name="Miyazaki S."/>
            <person name="Morinaga S."/>
            <person name="Murata T."/>
            <person name="Mueller-Roeber B."/>
            <person name="Nelson D.R."/>
            <person name="Obara M."/>
            <person name="Oguri Y."/>
            <person name="Olmstead R.G."/>
            <person name="Onodera N."/>
            <person name="Petersen B.L."/>
            <person name="Pils B."/>
            <person name="Prigge M."/>
            <person name="Rensing S.A."/>
            <person name="Riano-Pachon D.M."/>
            <person name="Roberts A.W."/>
            <person name="Sato Y."/>
            <person name="Scheller H.V."/>
            <person name="Schulz B."/>
            <person name="Schulz C."/>
            <person name="Shakirov E.V."/>
            <person name="Shibagaki N."/>
            <person name="Shinohara N."/>
            <person name="Shippen D.E."/>
            <person name="Soerensen I."/>
            <person name="Sotooka R."/>
            <person name="Sugimoto N."/>
            <person name="Sugita M."/>
            <person name="Sumikawa N."/>
            <person name="Tanurdzic M."/>
            <person name="Theissen G."/>
            <person name="Ulvskov P."/>
            <person name="Wakazuki S."/>
            <person name="Weng J.K."/>
            <person name="Willats W.W."/>
            <person name="Wipf D."/>
            <person name="Wolf P.G."/>
            <person name="Yang L."/>
            <person name="Zimmer A.D."/>
            <person name="Zhu Q."/>
            <person name="Mitros T."/>
            <person name="Hellsten U."/>
            <person name="Loque D."/>
            <person name="Otillar R."/>
            <person name="Salamov A."/>
            <person name="Schmutz J."/>
            <person name="Shapiro H."/>
            <person name="Lindquist E."/>
            <person name="Lucas S."/>
            <person name="Rokhsar D."/>
            <person name="Grigoriev I.V."/>
        </authorList>
    </citation>
    <scope>NUCLEOTIDE SEQUENCE [LARGE SCALE GENOMIC DNA]</scope>
</reference>
<sequence length="170" mass="19227">MLCYLLFIFLLTKSVESLDRVVVDGVRLVRIVSSTNPSKVISVNHGTGTVVLADLNHNDNYQVWELSYAMGRLRDSSGLFAYSLKNFETQTYLHHGMSPGEVIITQYFEIPDSDLLWNSGTEDVRGGYYVIRATTNVYLSLSIKKPNSITVEVGQKRADQLWKFVEVNLD</sequence>
<evidence type="ECO:0008006" key="4">
    <source>
        <dbReference type="Google" id="ProtNLM"/>
    </source>
</evidence>
<dbReference type="Gramene" id="EFJ19496">
    <property type="protein sequence ID" value="EFJ19496"/>
    <property type="gene ID" value="SELMODRAFT_419240"/>
</dbReference>
<accession>D8S8A6</accession>